<name>A0A640V3Q3_9ACTN</name>
<keyword evidence="2" id="KW-1185">Reference proteome</keyword>
<dbReference type="Proteomes" id="UP000431826">
    <property type="component" value="Unassembled WGS sequence"/>
</dbReference>
<evidence type="ECO:0000313" key="1">
    <source>
        <dbReference type="EMBL" id="GFE42224.1"/>
    </source>
</evidence>
<gene>
    <name evidence="1" type="ORF">Stube_68970</name>
</gene>
<dbReference type="InterPro" id="IPR013324">
    <property type="entry name" value="RNA_pol_sigma_r3/r4-like"/>
</dbReference>
<protein>
    <recommendedName>
        <fullName evidence="3">RNA polymerase sigma factor 70 region 4 type 2 domain-containing protein</fullName>
    </recommendedName>
</protein>
<comment type="caution">
    <text evidence="1">The sequence shown here is derived from an EMBL/GenBank/DDBJ whole genome shotgun (WGS) entry which is preliminary data.</text>
</comment>
<reference evidence="1 2" key="1">
    <citation type="submission" date="2019-12" db="EMBL/GenBank/DDBJ databases">
        <title>Whole genome shotgun sequence of Streptomyces tubercidicus NBRC 13090.</title>
        <authorList>
            <person name="Ichikawa N."/>
            <person name="Kimura A."/>
            <person name="Kitahashi Y."/>
            <person name="Komaki H."/>
            <person name="Tamura T."/>
        </authorList>
    </citation>
    <scope>NUCLEOTIDE SEQUENCE [LARGE SCALE GENOMIC DNA]</scope>
    <source>
        <strain evidence="1 2">NBRC 13090</strain>
    </source>
</reference>
<dbReference type="AlphaFoldDB" id="A0A640V3Q3"/>
<dbReference type="Gene3D" id="1.10.10.10">
    <property type="entry name" value="Winged helix-like DNA-binding domain superfamily/Winged helix DNA-binding domain"/>
    <property type="match status" value="1"/>
</dbReference>
<accession>A0A640V3Q3</accession>
<evidence type="ECO:0008006" key="3">
    <source>
        <dbReference type="Google" id="ProtNLM"/>
    </source>
</evidence>
<dbReference type="InterPro" id="IPR036388">
    <property type="entry name" value="WH-like_DNA-bd_sf"/>
</dbReference>
<proteinExistence type="predicted"/>
<dbReference type="EMBL" id="BLIR01000003">
    <property type="protein sequence ID" value="GFE42224.1"/>
    <property type="molecule type" value="Genomic_DNA"/>
</dbReference>
<dbReference type="SUPFAM" id="SSF88659">
    <property type="entry name" value="Sigma3 and sigma4 domains of RNA polymerase sigma factors"/>
    <property type="match status" value="1"/>
</dbReference>
<evidence type="ECO:0000313" key="2">
    <source>
        <dbReference type="Proteomes" id="UP000431826"/>
    </source>
</evidence>
<sequence>MAYLTTAAKNLACSQMRARRHLELADEVLESVSELAADEEPGDDALEDLVWPAIEAMSLSTRKRVVYWQSQGLKDIEIAAALGIPADRVHRERHKAVVELRRALGEFIRDQHRNKTWKKDR</sequence>
<organism evidence="1 2">
    <name type="scientific">Streptomyces tubercidicus</name>
    <dbReference type="NCBI Taxonomy" id="47759"/>
    <lineage>
        <taxon>Bacteria</taxon>
        <taxon>Bacillati</taxon>
        <taxon>Actinomycetota</taxon>
        <taxon>Actinomycetes</taxon>
        <taxon>Kitasatosporales</taxon>
        <taxon>Streptomycetaceae</taxon>
        <taxon>Streptomyces</taxon>
    </lineage>
</organism>